<dbReference type="InterPro" id="IPR057154">
    <property type="entry name" value="DUF7832"/>
</dbReference>
<dbReference type="Proteomes" id="UP000309937">
    <property type="component" value="Unassembled WGS sequence"/>
</dbReference>
<dbReference type="Proteomes" id="UP001174465">
    <property type="component" value="Unassembled WGS sequence"/>
</dbReference>
<dbReference type="Pfam" id="PF25191">
    <property type="entry name" value="DUF7832"/>
    <property type="match status" value="1"/>
</dbReference>
<dbReference type="RefSeq" id="WP_000119449.1">
    <property type="nucleotide sequence ID" value="NZ_BLES01000013.1"/>
</dbReference>
<proteinExistence type="predicted"/>
<dbReference type="EMBL" id="JAUKZB010000001">
    <property type="protein sequence ID" value="MDO2728551.1"/>
    <property type="molecule type" value="Genomic_DNA"/>
</dbReference>
<dbReference type="EMBL" id="RRGJ01000010">
    <property type="protein sequence ID" value="TJQ15796.1"/>
    <property type="molecule type" value="Genomic_DNA"/>
</dbReference>
<comment type="caution">
    <text evidence="3">The sequence shown here is derived from an EMBL/GenBank/DDBJ whole genome shotgun (WGS) entry which is preliminary data.</text>
</comment>
<evidence type="ECO:0000259" key="1">
    <source>
        <dbReference type="Pfam" id="PF25191"/>
    </source>
</evidence>
<reference evidence="3 4" key="1">
    <citation type="submission" date="2018-12" db="EMBL/GenBank/DDBJ databases">
        <title>Food and Water Safety Consortium.</title>
        <authorList>
            <person name="Tyson S."/>
            <person name="Peterson C.-L."/>
            <person name="Olson A."/>
            <person name="Tyler S."/>
            <person name="Cabral J."/>
            <person name="Lynch T."/>
            <person name="Knox N."/>
            <person name="Van Domselaar G."/>
            <person name="Graham M."/>
        </authorList>
    </citation>
    <scope>NUCLEOTIDE SEQUENCE [LARGE SCALE GENOMIC DNA]</scope>
    <source>
        <strain evidence="3 4">FWSEC0118</strain>
    </source>
</reference>
<accession>A0A0L7AGI7</accession>
<dbReference type="AlphaFoldDB" id="A0A0L7AGI7"/>
<name>A0A0L7AGI7_ECOLX</name>
<sequence length="140" mass="16575">MSYDKAKYHFDSVIEEGLPLSQAYIHTGFYLGWLIDNNLLDEEFKEDLAESLALFTRREITAPQLFEEFDGTLTDEELSTQGNAFTKHYFDFDTGDYLEDYCTHLVKDLPSEFHVKDTWENYKIAASFISRRYQEWLQNQ</sequence>
<protein>
    <recommendedName>
        <fullName evidence="1">DUF7832 domain-containing protein</fullName>
    </recommendedName>
</protein>
<evidence type="ECO:0000313" key="3">
    <source>
        <dbReference type="EMBL" id="TJQ15796.1"/>
    </source>
</evidence>
<gene>
    <name evidence="3" type="ORF">C9Z68_09380</name>
    <name evidence="2" type="ORF">Q2V64_01970</name>
</gene>
<feature type="domain" description="DUF7832" evidence="1">
    <location>
        <begin position="3"/>
        <end position="115"/>
    </location>
</feature>
<reference evidence="2" key="2">
    <citation type="submission" date="2023-07" db="EMBL/GenBank/DDBJ databases">
        <title>High risk of intestinal colonization with ESBL-producing Escherichia coli among soldiers of military contingents in specific geographic regions.</title>
        <authorList>
            <person name="Literacka E."/>
        </authorList>
    </citation>
    <scope>NUCLEOTIDE SEQUENCE</scope>
    <source>
        <strain evidence="2">33</strain>
    </source>
</reference>
<organism evidence="3 4">
    <name type="scientific">Escherichia coli</name>
    <dbReference type="NCBI Taxonomy" id="562"/>
    <lineage>
        <taxon>Bacteria</taxon>
        <taxon>Pseudomonadati</taxon>
        <taxon>Pseudomonadota</taxon>
        <taxon>Gammaproteobacteria</taxon>
        <taxon>Enterobacterales</taxon>
        <taxon>Enterobacteriaceae</taxon>
        <taxon>Escherichia</taxon>
    </lineage>
</organism>
<evidence type="ECO:0000313" key="4">
    <source>
        <dbReference type="Proteomes" id="UP000309937"/>
    </source>
</evidence>
<evidence type="ECO:0000313" key="2">
    <source>
        <dbReference type="EMBL" id="MDO2728551.1"/>
    </source>
</evidence>